<evidence type="ECO:0000313" key="4">
    <source>
        <dbReference type="RefSeq" id="XP_021860011.2"/>
    </source>
</evidence>
<name>A0A9R0J321_SPIOL</name>
<evidence type="ECO:0000256" key="1">
    <source>
        <dbReference type="SAM" id="MobiDB-lite"/>
    </source>
</evidence>
<feature type="region of interest" description="Disordered" evidence="1">
    <location>
        <begin position="1"/>
        <end position="27"/>
    </location>
</feature>
<gene>
    <name evidence="4 5" type="primary">LOC110799119</name>
</gene>
<dbReference type="RefSeq" id="XP_056690923.1">
    <property type="nucleotide sequence ID" value="XM_056834945.1"/>
</dbReference>
<keyword evidence="3" id="KW-1185">Reference proteome</keyword>
<dbReference type="GO" id="GO:0044389">
    <property type="term" value="F:ubiquitin-like protein ligase binding"/>
    <property type="evidence" value="ECO:0000318"/>
    <property type="project" value="GO_Central"/>
</dbReference>
<dbReference type="InterPro" id="IPR022617">
    <property type="entry name" value="Rad60/SUMO-like_dom"/>
</dbReference>
<dbReference type="InterPro" id="IPR029071">
    <property type="entry name" value="Ubiquitin-like_domsf"/>
</dbReference>
<dbReference type="Gene3D" id="3.10.20.90">
    <property type="entry name" value="Phosphatidylinositol 3-kinase Catalytic Subunit, Chain A, domain 1"/>
    <property type="match status" value="1"/>
</dbReference>
<accession>A0A9R0J321</accession>
<evidence type="ECO:0000313" key="5">
    <source>
        <dbReference type="RefSeq" id="XP_056690923.1"/>
    </source>
</evidence>
<dbReference type="KEGG" id="soe:110799119"/>
<organism evidence="3 4">
    <name type="scientific">Spinacia oleracea</name>
    <name type="common">Spinach</name>
    <dbReference type="NCBI Taxonomy" id="3562"/>
    <lineage>
        <taxon>Eukaryota</taxon>
        <taxon>Viridiplantae</taxon>
        <taxon>Streptophyta</taxon>
        <taxon>Embryophyta</taxon>
        <taxon>Tracheophyta</taxon>
        <taxon>Spermatophyta</taxon>
        <taxon>Magnoliopsida</taxon>
        <taxon>eudicotyledons</taxon>
        <taxon>Gunneridae</taxon>
        <taxon>Pentapetalae</taxon>
        <taxon>Caryophyllales</taxon>
        <taxon>Chenopodiaceae</taxon>
        <taxon>Chenopodioideae</taxon>
        <taxon>Anserineae</taxon>
        <taxon>Spinacia</taxon>
    </lineage>
</organism>
<dbReference type="GO" id="GO:0005634">
    <property type="term" value="C:nucleus"/>
    <property type="evidence" value="ECO:0000318"/>
    <property type="project" value="GO_Central"/>
</dbReference>
<dbReference type="PROSITE" id="PS50053">
    <property type="entry name" value="UBIQUITIN_2"/>
    <property type="match status" value="1"/>
</dbReference>
<dbReference type="PANTHER" id="PTHR10562">
    <property type="entry name" value="SMALL UBIQUITIN-RELATED MODIFIER"/>
    <property type="match status" value="1"/>
</dbReference>
<evidence type="ECO:0000259" key="2">
    <source>
        <dbReference type="PROSITE" id="PS50053"/>
    </source>
</evidence>
<dbReference type="RefSeq" id="XP_021860011.2">
    <property type="nucleotide sequence ID" value="XM_022004319.2"/>
</dbReference>
<dbReference type="Pfam" id="PF11976">
    <property type="entry name" value="Rad60-SLD"/>
    <property type="match status" value="1"/>
</dbReference>
<dbReference type="Proteomes" id="UP000813463">
    <property type="component" value="Chromosome 1"/>
</dbReference>
<feature type="domain" description="Ubiquitin-like" evidence="2">
    <location>
        <begin position="29"/>
        <end position="108"/>
    </location>
</feature>
<dbReference type="InterPro" id="IPR000626">
    <property type="entry name" value="Ubiquitin-like_dom"/>
</dbReference>
<dbReference type="GO" id="GO:0016925">
    <property type="term" value="P:protein sumoylation"/>
    <property type="evidence" value="ECO:0000318"/>
    <property type="project" value="GO_Central"/>
</dbReference>
<dbReference type="AlphaFoldDB" id="A0A9R0J321"/>
<evidence type="ECO:0000313" key="3">
    <source>
        <dbReference type="Proteomes" id="UP000813463"/>
    </source>
</evidence>
<reference evidence="4 5" key="2">
    <citation type="submission" date="2025-05" db="UniProtKB">
        <authorList>
            <consortium name="RefSeq"/>
        </authorList>
    </citation>
    <scope>IDENTIFICATION</scope>
    <source>
        <tissue evidence="4 5">Leaf</tissue>
    </source>
</reference>
<protein>
    <recommendedName>
        <fullName evidence="2">Ubiquitin-like domain-containing protein</fullName>
    </recommendedName>
</protein>
<dbReference type="SUPFAM" id="SSF54236">
    <property type="entry name" value="Ubiquitin-like"/>
    <property type="match status" value="1"/>
</dbReference>
<sequence>MANSGDDSDPAVDAGDTKLPPPPPKNDAKYMFLKFVNQKDEATYLKVLRKAPISKAFEKYYHSNHIQFGINRFLFQGNRIHPNCSQTPIDLGIQDRDQIDVTGEVNGGAPLN</sequence>
<dbReference type="GO" id="GO:0031386">
    <property type="term" value="F:protein tag activity"/>
    <property type="evidence" value="ECO:0000318"/>
    <property type="project" value="GO_Central"/>
</dbReference>
<feature type="compositionally biased region" description="Acidic residues" evidence="1">
    <location>
        <begin position="1"/>
        <end position="10"/>
    </location>
</feature>
<dbReference type="GeneID" id="110799119"/>
<proteinExistence type="predicted"/>
<reference evidence="3" key="1">
    <citation type="journal article" date="2021" name="Nat. Commun.">
        <title>Genomic analyses provide insights into spinach domestication and the genetic basis of agronomic traits.</title>
        <authorList>
            <person name="Cai X."/>
            <person name="Sun X."/>
            <person name="Xu C."/>
            <person name="Sun H."/>
            <person name="Wang X."/>
            <person name="Ge C."/>
            <person name="Zhang Z."/>
            <person name="Wang Q."/>
            <person name="Fei Z."/>
            <person name="Jiao C."/>
            <person name="Wang Q."/>
        </authorList>
    </citation>
    <scope>NUCLEOTIDE SEQUENCE [LARGE SCALE GENOMIC DNA]</scope>
    <source>
        <strain evidence="3">cv. Varoflay</strain>
    </source>
</reference>